<dbReference type="InterPro" id="IPR050325">
    <property type="entry name" value="Prot/Nucl_acid_deglycase"/>
</dbReference>
<dbReference type="EMBL" id="DVOR01000008">
    <property type="protein sequence ID" value="HIV08534.1"/>
    <property type="molecule type" value="Genomic_DNA"/>
</dbReference>
<name>A0A9D1T2C6_9BACT</name>
<dbReference type="PANTHER" id="PTHR48094:SF12">
    <property type="entry name" value="PARKINSON DISEASE PROTEIN 7 HOMOLOG"/>
    <property type="match status" value="1"/>
</dbReference>
<dbReference type="Gene3D" id="3.40.50.880">
    <property type="match status" value="1"/>
</dbReference>
<reference evidence="2" key="2">
    <citation type="journal article" date="2021" name="PeerJ">
        <title>Extensive microbial diversity within the chicken gut microbiome revealed by metagenomics and culture.</title>
        <authorList>
            <person name="Gilroy R."/>
            <person name="Ravi A."/>
            <person name="Getino M."/>
            <person name="Pursley I."/>
            <person name="Horton D.L."/>
            <person name="Alikhan N.F."/>
            <person name="Baker D."/>
            <person name="Gharbi K."/>
            <person name="Hall N."/>
            <person name="Watson M."/>
            <person name="Adriaenssens E.M."/>
            <person name="Foster-Nyarko E."/>
            <person name="Jarju S."/>
            <person name="Secka A."/>
            <person name="Antonio M."/>
            <person name="Oren A."/>
            <person name="Chaudhuri R.R."/>
            <person name="La Ragione R."/>
            <person name="Hildebrand F."/>
            <person name="Pallen M.J."/>
        </authorList>
    </citation>
    <scope>NUCLEOTIDE SEQUENCE</scope>
    <source>
        <strain evidence="2">35461</strain>
    </source>
</reference>
<evidence type="ECO:0000313" key="2">
    <source>
        <dbReference type="EMBL" id="HIV08534.1"/>
    </source>
</evidence>
<gene>
    <name evidence="2" type="ORF">IAC79_00260</name>
</gene>
<feature type="domain" description="DJ-1/PfpI" evidence="1">
    <location>
        <begin position="4"/>
        <end position="164"/>
    </location>
</feature>
<proteinExistence type="predicted"/>
<dbReference type="NCBIfam" id="TIGR01383">
    <property type="entry name" value="not_thiJ"/>
    <property type="match status" value="1"/>
</dbReference>
<dbReference type="InterPro" id="IPR006287">
    <property type="entry name" value="DJ-1"/>
</dbReference>
<evidence type="ECO:0000259" key="1">
    <source>
        <dbReference type="Pfam" id="PF01965"/>
    </source>
</evidence>
<evidence type="ECO:0000313" key="3">
    <source>
        <dbReference type="Proteomes" id="UP000886845"/>
    </source>
</evidence>
<comment type="caution">
    <text evidence="2">The sequence shown here is derived from an EMBL/GenBank/DDBJ whole genome shotgun (WGS) entry which is preliminary data.</text>
</comment>
<dbReference type="Pfam" id="PF01965">
    <property type="entry name" value="DJ-1_PfpI"/>
    <property type="match status" value="1"/>
</dbReference>
<reference evidence="2" key="1">
    <citation type="submission" date="2020-10" db="EMBL/GenBank/DDBJ databases">
        <authorList>
            <person name="Gilroy R."/>
        </authorList>
    </citation>
    <scope>NUCLEOTIDE SEQUENCE</scope>
    <source>
        <strain evidence="2">35461</strain>
    </source>
</reference>
<dbReference type="InterPro" id="IPR029062">
    <property type="entry name" value="Class_I_gatase-like"/>
</dbReference>
<dbReference type="CDD" id="cd03135">
    <property type="entry name" value="GATase1_DJ-1"/>
    <property type="match status" value="1"/>
</dbReference>
<protein>
    <submittedName>
        <fullName evidence="2">DJ-1/PfpI family protein</fullName>
    </submittedName>
</protein>
<organism evidence="2 3">
    <name type="scientific">Candidatus Spyradenecus faecavium</name>
    <dbReference type="NCBI Taxonomy" id="2840947"/>
    <lineage>
        <taxon>Bacteria</taxon>
        <taxon>Pseudomonadati</taxon>
        <taxon>Lentisphaerota</taxon>
        <taxon>Lentisphaeria</taxon>
        <taxon>Lentisphaerales</taxon>
        <taxon>Lentisphaeraceae</taxon>
        <taxon>Lentisphaeraceae incertae sedis</taxon>
        <taxon>Candidatus Spyradenecus</taxon>
    </lineage>
</organism>
<accession>A0A9D1T2C6</accession>
<sequence length="184" mass="19107">MALVMMLANGFEEIEALGTLDLLRRAGVEVSTCTLNTTPLTLGAHGIAVEAELCLTELDSTRFDGVILPGGMGGSQALAATQGVLELIKEYDAAGKLVCAICAAPALVLTAAGILPGRPATCYPAPDFTAALGDGYRREKAVVDGNLITAEGPGRFKDFARAIIVRVQGEEAARQTFADALLED</sequence>
<dbReference type="PANTHER" id="PTHR48094">
    <property type="entry name" value="PROTEIN/NUCLEIC ACID DEGLYCASE DJ-1-RELATED"/>
    <property type="match status" value="1"/>
</dbReference>
<dbReference type="SUPFAM" id="SSF52317">
    <property type="entry name" value="Class I glutamine amidotransferase-like"/>
    <property type="match status" value="1"/>
</dbReference>
<dbReference type="GO" id="GO:0005737">
    <property type="term" value="C:cytoplasm"/>
    <property type="evidence" value="ECO:0007669"/>
    <property type="project" value="TreeGrafter"/>
</dbReference>
<dbReference type="Proteomes" id="UP000886845">
    <property type="component" value="Unassembled WGS sequence"/>
</dbReference>
<dbReference type="AlphaFoldDB" id="A0A9D1T2C6"/>
<dbReference type="InterPro" id="IPR002818">
    <property type="entry name" value="DJ-1/PfpI"/>
</dbReference>